<dbReference type="InterPro" id="IPR011834">
    <property type="entry name" value="Agluc_phsphrylas"/>
</dbReference>
<dbReference type="InterPro" id="IPR000811">
    <property type="entry name" value="Glyco_trans_35"/>
</dbReference>
<evidence type="ECO:0000256" key="5">
    <source>
        <dbReference type="ARBA" id="ARBA00022676"/>
    </source>
</evidence>
<evidence type="ECO:0000256" key="6">
    <source>
        <dbReference type="ARBA" id="ARBA00022679"/>
    </source>
</evidence>
<evidence type="ECO:0000256" key="4">
    <source>
        <dbReference type="ARBA" id="ARBA00012591"/>
    </source>
</evidence>
<dbReference type="Pfam" id="PF00343">
    <property type="entry name" value="Phosphorylase"/>
    <property type="match status" value="1"/>
</dbReference>
<evidence type="ECO:0000313" key="12">
    <source>
        <dbReference type="Proteomes" id="UP000178417"/>
    </source>
</evidence>
<evidence type="ECO:0000256" key="2">
    <source>
        <dbReference type="ARBA" id="ARBA00001933"/>
    </source>
</evidence>
<dbReference type="NCBIfam" id="TIGR02094">
    <property type="entry name" value="more_P_ylases"/>
    <property type="match status" value="1"/>
</dbReference>
<organism evidence="11 12">
    <name type="scientific">candidate division WOR-1 bacterium RIFOXYB2_FULL_37_13</name>
    <dbReference type="NCBI Taxonomy" id="1802579"/>
    <lineage>
        <taxon>Bacteria</taxon>
        <taxon>Bacillati</taxon>
        <taxon>Saganbacteria</taxon>
    </lineage>
</organism>
<dbReference type="Proteomes" id="UP000178417">
    <property type="component" value="Unassembled WGS sequence"/>
</dbReference>
<gene>
    <name evidence="11" type="ORF">A2310_05305</name>
</gene>
<dbReference type="PANTHER" id="PTHR42655:SF1">
    <property type="entry name" value="GLYCOGEN PHOSPHORYLASE"/>
    <property type="match status" value="1"/>
</dbReference>
<dbReference type="PROSITE" id="PS00102">
    <property type="entry name" value="PHOSPHORYLASE"/>
    <property type="match status" value="1"/>
</dbReference>
<keyword evidence="6" id="KW-0808">Transferase</keyword>
<keyword evidence="8" id="KW-0119">Carbohydrate metabolism</keyword>
<evidence type="ECO:0000256" key="9">
    <source>
        <dbReference type="ARBA" id="ARBA00025174"/>
    </source>
</evidence>
<dbReference type="EC" id="2.4.1.1" evidence="4"/>
<protein>
    <recommendedName>
        <fullName evidence="4">glycogen phosphorylase</fullName>
        <ecNumber evidence="4">2.4.1.1</ecNumber>
    </recommendedName>
</protein>
<keyword evidence="7 10" id="KW-0663">Pyridoxal phosphate</keyword>
<dbReference type="GO" id="GO:0030170">
    <property type="term" value="F:pyridoxal phosphate binding"/>
    <property type="evidence" value="ECO:0007669"/>
    <property type="project" value="InterPro"/>
</dbReference>
<evidence type="ECO:0000313" key="11">
    <source>
        <dbReference type="EMBL" id="OGC23443.1"/>
    </source>
</evidence>
<dbReference type="Gene3D" id="3.40.50.2000">
    <property type="entry name" value="Glycogen Phosphorylase B"/>
    <property type="match status" value="2"/>
</dbReference>
<reference evidence="11 12" key="1">
    <citation type="journal article" date="2016" name="Nat. Commun.">
        <title>Thousands of microbial genomes shed light on interconnected biogeochemical processes in an aquifer system.</title>
        <authorList>
            <person name="Anantharaman K."/>
            <person name="Brown C.T."/>
            <person name="Hug L.A."/>
            <person name="Sharon I."/>
            <person name="Castelle C.J."/>
            <person name="Probst A.J."/>
            <person name="Thomas B.C."/>
            <person name="Singh A."/>
            <person name="Wilkins M.J."/>
            <person name="Karaoz U."/>
            <person name="Brodie E.L."/>
            <person name="Williams K.H."/>
            <person name="Hubbard S.S."/>
            <person name="Banfield J.F."/>
        </authorList>
    </citation>
    <scope>NUCLEOTIDE SEQUENCE [LARGE SCALE GENOMIC DNA]</scope>
</reference>
<dbReference type="STRING" id="1802579.A2310_05305"/>
<comment type="similarity">
    <text evidence="3">Belongs to the glycogen phosphorylase family.</text>
</comment>
<comment type="catalytic activity">
    <reaction evidence="1">
        <text>[(1-&gt;4)-alpha-D-glucosyl](n) + phosphate = [(1-&gt;4)-alpha-D-glucosyl](n-1) + alpha-D-glucose 1-phosphate</text>
        <dbReference type="Rhea" id="RHEA:41732"/>
        <dbReference type="Rhea" id="RHEA-COMP:9584"/>
        <dbReference type="Rhea" id="RHEA-COMP:9586"/>
        <dbReference type="ChEBI" id="CHEBI:15444"/>
        <dbReference type="ChEBI" id="CHEBI:43474"/>
        <dbReference type="ChEBI" id="CHEBI:58601"/>
        <dbReference type="EC" id="2.4.1.1"/>
    </reaction>
</comment>
<keyword evidence="5" id="KW-0328">Glycosyltransferase</keyword>
<dbReference type="InterPro" id="IPR035090">
    <property type="entry name" value="Pyridoxal_P_attach_site"/>
</dbReference>
<evidence type="ECO:0000256" key="7">
    <source>
        <dbReference type="ARBA" id="ARBA00022898"/>
    </source>
</evidence>
<dbReference type="GO" id="GO:0005975">
    <property type="term" value="P:carbohydrate metabolic process"/>
    <property type="evidence" value="ECO:0007669"/>
    <property type="project" value="InterPro"/>
</dbReference>
<dbReference type="EMBL" id="MEUB01000018">
    <property type="protein sequence ID" value="OGC23443.1"/>
    <property type="molecule type" value="Genomic_DNA"/>
</dbReference>
<comment type="caution">
    <text evidence="11">The sequence shown here is derived from an EMBL/GenBank/DDBJ whole genome shotgun (WGS) entry which is preliminary data.</text>
</comment>
<dbReference type="AlphaFoldDB" id="A0A1F4SUR2"/>
<comment type="cofactor">
    <cofactor evidence="2">
        <name>pyridoxal 5'-phosphate</name>
        <dbReference type="ChEBI" id="CHEBI:597326"/>
    </cofactor>
</comment>
<dbReference type="PANTHER" id="PTHR42655">
    <property type="entry name" value="GLYCOGEN PHOSPHORYLASE"/>
    <property type="match status" value="1"/>
</dbReference>
<evidence type="ECO:0000256" key="3">
    <source>
        <dbReference type="ARBA" id="ARBA00006047"/>
    </source>
</evidence>
<evidence type="ECO:0000256" key="8">
    <source>
        <dbReference type="ARBA" id="ARBA00023277"/>
    </source>
</evidence>
<accession>A0A1F4SUR2</accession>
<dbReference type="PIRSF" id="PIRSF000460">
    <property type="entry name" value="Pprylas_GlgP"/>
    <property type="match status" value="1"/>
</dbReference>
<evidence type="ECO:0000256" key="1">
    <source>
        <dbReference type="ARBA" id="ARBA00001275"/>
    </source>
</evidence>
<comment type="function">
    <text evidence="9">Phosphorylase is an important allosteric enzyme in carbohydrate metabolism. Enzymes from different sources differ in their regulatory mechanisms and in their natural substrates. However, all known phosphorylases share catalytic and structural properties.</text>
</comment>
<feature type="modified residue" description="N6-(pyridoxal phosphate)lysine" evidence="10">
    <location>
        <position position="499"/>
    </location>
</feature>
<evidence type="ECO:0000256" key="10">
    <source>
        <dbReference type="PIRSR" id="PIRSR000460-1"/>
    </source>
</evidence>
<dbReference type="InterPro" id="IPR052182">
    <property type="entry name" value="Glycogen/Maltodextrin_Phosph"/>
</dbReference>
<sequence>MEFGLAPSVYNPFSSASPTNNINRIKKHEIFSNLKDMDYYHSFEFEELLDLPIYSGGLGVLAGDALKSSADLNLSVAGVGILWNKGYFKQNFWFKYGQVPEEANWDPKTYPGLIPLDKYIKINLGNFEAKIKLWKYYVYSYDKRFVVPLVLMDSNLKENPKEVRSLTDQLYRSDNQLIKIAQRTLLGIGAVKALDCLGYKIDLYHLNEGHAALAYIELYKKYASKEEASKHIAYTCHTPVEAGHDRFHKNDLAKVLNKEDLQKILSTTAVEGDVINLTKLAMDTTSFINAVAQKHGEITRLQFPKFKERIKTITNGVHTFTWISDPIAKVLDKYRKTIGDWQKDPENLKQVAELQASQHFKYDLWKAHQENKKNLCKILKYWLLEESVFTLCWARRIASYKRPSLILHDLKKLIEIAKTIGPIQIILAGKAHPADNLSSTHIKEMLNKIDELTTYRDQIKVIFLENYDTYIAKLLVSSVDLWLNNPLPPFEASGTSGMKAILNGVPQLTTLDGWVVEAKDWGIGRIFGYTPPPGQIGNEQDQKLEEDSSALYKNLSDITALYYKTLYEKEYFYKSEWLQMMVNSIAAAGYFNTNRMISEYNKNAWGLTSSSSPANPN</sequence>
<dbReference type="GO" id="GO:0008184">
    <property type="term" value="F:glycogen phosphorylase activity"/>
    <property type="evidence" value="ECO:0007669"/>
    <property type="project" value="InterPro"/>
</dbReference>
<dbReference type="SUPFAM" id="SSF53756">
    <property type="entry name" value="UDP-Glycosyltransferase/glycogen phosphorylase"/>
    <property type="match status" value="1"/>
</dbReference>
<name>A0A1F4SUR2_UNCSA</name>
<proteinExistence type="inferred from homology"/>